<name>A0A1J4MNA1_9CRYT</name>
<dbReference type="Proteomes" id="UP000186804">
    <property type="component" value="Unassembled WGS sequence"/>
</dbReference>
<sequence length="321" mass="37048">MELLNKAQSLLESFPPDYEEAGKLFEMAYNTEPKNSLILSNYAEYLLLVGEIDRAKEMLQTSITINPYDDYIKYFSLAQLLDGEESMDIWKKGICILDEKMKNENDKDNINRFKSQMCSALTAIAELYMTDLCDLSDAEEQVKWCIDLALSYEKDNFETLCCQLSYFKTIDDRDNSKILVQHLKDILYNKLGLKRKAVDKSIIVGNAENCLENCNDAKTPDFQFRLNLCRTLIDLGETEFAEDILDSLLEEDEEDWQVWYILAWCCLVGSNIEGAKEAVELCKKFSSKYIIDPEVISQVQEDIHNLVTNIENHENYLKGTN</sequence>
<dbReference type="Gene3D" id="1.25.40.10">
    <property type="entry name" value="Tetratricopeptide repeat domain"/>
    <property type="match status" value="2"/>
</dbReference>
<dbReference type="VEuPathDB" id="CryptoDB:cand_030780"/>
<dbReference type="RefSeq" id="XP_067067494.1">
    <property type="nucleotide sequence ID" value="XM_067213304.1"/>
</dbReference>
<dbReference type="AlphaFoldDB" id="A0A1J4MNA1"/>
<gene>
    <name evidence="1" type="ORF">cand_030780</name>
</gene>
<dbReference type="InterPro" id="IPR011990">
    <property type="entry name" value="TPR-like_helical_dom_sf"/>
</dbReference>
<reference evidence="1 2" key="1">
    <citation type="submission" date="2016-10" db="EMBL/GenBank/DDBJ databases">
        <title>Reductive evolution of mitochondrial metabolism and differential evolution of invasion-related proteins in Cryptosporidium.</title>
        <authorList>
            <person name="Liu S."/>
            <person name="Roellig D.M."/>
            <person name="Guo Y."/>
            <person name="Li N."/>
            <person name="Frace M.A."/>
            <person name="Tang K."/>
            <person name="Zhang L."/>
            <person name="Feng Y."/>
            <person name="Xiao L."/>
        </authorList>
    </citation>
    <scope>NUCLEOTIDE SEQUENCE [LARGE SCALE GENOMIC DNA]</scope>
    <source>
        <strain evidence="1">30847</strain>
    </source>
</reference>
<organism evidence="1 2">
    <name type="scientific">Cryptosporidium andersoni</name>
    <dbReference type="NCBI Taxonomy" id="117008"/>
    <lineage>
        <taxon>Eukaryota</taxon>
        <taxon>Sar</taxon>
        <taxon>Alveolata</taxon>
        <taxon>Apicomplexa</taxon>
        <taxon>Conoidasida</taxon>
        <taxon>Coccidia</taxon>
        <taxon>Eucoccidiorida</taxon>
        <taxon>Eimeriorina</taxon>
        <taxon>Cryptosporidiidae</taxon>
        <taxon>Cryptosporidium</taxon>
    </lineage>
</organism>
<dbReference type="SUPFAM" id="SSF48452">
    <property type="entry name" value="TPR-like"/>
    <property type="match status" value="1"/>
</dbReference>
<evidence type="ECO:0000313" key="1">
    <source>
        <dbReference type="EMBL" id="OII75648.1"/>
    </source>
</evidence>
<comment type="caution">
    <text evidence="1">The sequence shown here is derived from an EMBL/GenBank/DDBJ whole genome shotgun (WGS) entry which is preliminary data.</text>
</comment>
<dbReference type="OrthoDB" id="1914839at2759"/>
<dbReference type="EMBL" id="LRBS01000086">
    <property type="protein sequence ID" value="OII75648.1"/>
    <property type="molecule type" value="Genomic_DNA"/>
</dbReference>
<proteinExistence type="predicted"/>
<dbReference type="CDD" id="cd24142">
    <property type="entry name" value="ACL4-like"/>
    <property type="match status" value="1"/>
</dbReference>
<keyword evidence="2" id="KW-1185">Reference proteome</keyword>
<accession>A0A1J4MNA1</accession>
<evidence type="ECO:0000313" key="2">
    <source>
        <dbReference type="Proteomes" id="UP000186804"/>
    </source>
</evidence>
<protein>
    <submittedName>
        <fullName evidence="1">Uncharacterized protein</fullName>
    </submittedName>
</protein>
<dbReference type="GeneID" id="92367262"/>